<sequence length="171" mass="18427">MNLPGVINNCIIRKNGDVIVGAGSCTLPEITKKTETLTGAGLGGDIEIPIEGQLENMTANIKFSNICEGMMLEDGKVMEINIKAALQEVDTESHETGIIKRMSSSIKGRVKSLKPGDVAPGSKAEAEIEMSVTYYKLEIDGKELYEIDKLNNVCRINGKDIADAVRSALDL</sequence>
<dbReference type="OrthoDB" id="9814992at2"/>
<evidence type="ECO:0000313" key="2">
    <source>
        <dbReference type="Proteomes" id="UP000191153"/>
    </source>
</evidence>
<accession>A0A1T4PVU5</accession>
<evidence type="ECO:0008006" key="3">
    <source>
        <dbReference type="Google" id="ProtNLM"/>
    </source>
</evidence>
<dbReference type="Pfam" id="PF04985">
    <property type="entry name" value="Phage_tube"/>
    <property type="match status" value="1"/>
</dbReference>
<dbReference type="STRING" id="180163.SAMN02745174_02044"/>
<dbReference type="InterPro" id="IPR006498">
    <property type="entry name" value="Tail_tube"/>
</dbReference>
<keyword evidence="2" id="KW-1185">Reference proteome</keyword>
<name>A0A1T4PVU5_9FUSO</name>
<dbReference type="AlphaFoldDB" id="A0A1T4PVU5"/>
<dbReference type="RefSeq" id="WP_078694497.1">
    <property type="nucleotide sequence ID" value="NZ_FUWX01000016.1"/>
</dbReference>
<proteinExistence type="predicted"/>
<gene>
    <name evidence="1" type="ORF">SAMN02745174_02044</name>
</gene>
<dbReference type="Proteomes" id="UP000191153">
    <property type="component" value="Unassembled WGS sequence"/>
</dbReference>
<dbReference type="EMBL" id="FUWX01000016">
    <property type="protein sequence ID" value="SJZ95058.1"/>
    <property type="molecule type" value="Genomic_DNA"/>
</dbReference>
<protein>
    <recommendedName>
        <fullName evidence="3">Phage major tail tube protein</fullName>
    </recommendedName>
</protein>
<evidence type="ECO:0000313" key="1">
    <source>
        <dbReference type="EMBL" id="SJZ95058.1"/>
    </source>
</evidence>
<organism evidence="1 2">
    <name type="scientific">Cetobacterium ceti</name>
    <dbReference type="NCBI Taxonomy" id="180163"/>
    <lineage>
        <taxon>Bacteria</taxon>
        <taxon>Fusobacteriati</taxon>
        <taxon>Fusobacteriota</taxon>
        <taxon>Fusobacteriia</taxon>
        <taxon>Fusobacteriales</taxon>
        <taxon>Fusobacteriaceae</taxon>
        <taxon>Cetobacterium</taxon>
    </lineage>
</organism>
<reference evidence="1 2" key="1">
    <citation type="submission" date="2017-02" db="EMBL/GenBank/DDBJ databases">
        <authorList>
            <person name="Peterson S.W."/>
        </authorList>
    </citation>
    <scope>NUCLEOTIDE SEQUENCE [LARGE SCALE GENOMIC DNA]</scope>
    <source>
        <strain evidence="1 2">ATCC 700028</strain>
    </source>
</reference>